<organism evidence="2 3">
    <name type="scientific">Vitis vinifera</name>
    <name type="common">Grape</name>
    <dbReference type="NCBI Taxonomy" id="29760"/>
    <lineage>
        <taxon>Eukaryota</taxon>
        <taxon>Viridiplantae</taxon>
        <taxon>Streptophyta</taxon>
        <taxon>Embryophyta</taxon>
        <taxon>Tracheophyta</taxon>
        <taxon>Spermatophyta</taxon>
        <taxon>Magnoliopsida</taxon>
        <taxon>eudicotyledons</taxon>
        <taxon>Gunneridae</taxon>
        <taxon>Pentapetalae</taxon>
        <taxon>rosids</taxon>
        <taxon>Vitales</taxon>
        <taxon>Vitaceae</taxon>
        <taxon>Viteae</taxon>
        <taxon>Vitis</taxon>
    </lineage>
</organism>
<name>A0A438EYP9_VITVI</name>
<gene>
    <name evidence="2" type="ORF">CK203_089607</name>
</gene>
<feature type="region of interest" description="Disordered" evidence="1">
    <location>
        <begin position="32"/>
        <end position="68"/>
    </location>
</feature>
<dbReference type="EMBL" id="QGNW01001161">
    <property type="protein sequence ID" value="RVW52870.1"/>
    <property type="molecule type" value="Genomic_DNA"/>
</dbReference>
<feature type="compositionally biased region" description="Basic and acidic residues" evidence="1">
    <location>
        <begin position="32"/>
        <end position="42"/>
    </location>
</feature>
<feature type="compositionally biased region" description="Low complexity" evidence="1">
    <location>
        <begin position="44"/>
        <end position="67"/>
    </location>
</feature>
<evidence type="ECO:0000256" key="1">
    <source>
        <dbReference type="SAM" id="MobiDB-lite"/>
    </source>
</evidence>
<accession>A0A438EYP9</accession>
<evidence type="ECO:0000313" key="2">
    <source>
        <dbReference type="EMBL" id="RVW52870.1"/>
    </source>
</evidence>
<evidence type="ECO:0008006" key="4">
    <source>
        <dbReference type="Google" id="ProtNLM"/>
    </source>
</evidence>
<proteinExistence type="predicted"/>
<reference evidence="2 3" key="1">
    <citation type="journal article" date="2018" name="PLoS Genet.">
        <title>Population sequencing reveals clonal diversity and ancestral inbreeding in the grapevine cultivar Chardonnay.</title>
        <authorList>
            <person name="Roach M.J."/>
            <person name="Johnson D.L."/>
            <person name="Bohlmann J."/>
            <person name="van Vuuren H.J."/>
            <person name="Jones S.J."/>
            <person name="Pretorius I.S."/>
            <person name="Schmidt S.A."/>
            <person name="Borneman A.R."/>
        </authorList>
    </citation>
    <scope>NUCLEOTIDE SEQUENCE [LARGE SCALE GENOMIC DNA]</scope>
    <source>
        <strain evidence="3">cv. Chardonnay</strain>
        <tissue evidence="2">Leaf</tissue>
    </source>
</reference>
<dbReference type="Proteomes" id="UP000288805">
    <property type="component" value="Unassembled WGS sequence"/>
</dbReference>
<dbReference type="AlphaFoldDB" id="A0A438EYP9"/>
<protein>
    <recommendedName>
        <fullName evidence="4">Protein kinase domain-containing protein</fullName>
    </recommendedName>
</protein>
<sequence length="153" mass="16805">MKESSDGFVRADQIDLKSLDEQLEKHLNRVWTMDKNKKKEDDSSSAAAAIPTLAPSTTASTTAPTTARQDWEIDPSKLIIRPSLLVALSALSTVAFTTAKMSPGHRTEAEIASLRAAFTQEVAVWHKLDHPNVTKVACAHEWLFDSFIVGGWT</sequence>
<comment type="caution">
    <text evidence="2">The sequence shown here is derived from an EMBL/GenBank/DDBJ whole genome shotgun (WGS) entry which is preliminary data.</text>
</comment>
<evidence type="ECO:0000313" key="3">
    <source>
        <dbReference type="Proteomes" id="UP000288805"/>
    </source>
</evidence>